<keyword evidence="1" id="KW-0175">Coiled coil</keyword>
<gene>
    <name evidence="2" type="ORF">F9Y91_06050</name>
    <name evidence="3" type="ORF">O5404_05290</name>
</gene>
<dbReference type="RefSeq" id="WP_152301304.1">
    <property type="nucleotide sequence ID" value="NZ_CP044628.1"/>
</dbReference>
<evidence type="ECO:0000313" key="4">
    <source>
        <dbReference type="Proteomes" id="UP001164513"/>
    </source>
</evidence>
<keyword evidence="2" id="KW-0614">Plasmid</keyword>
<sequence length="69" mass="8275">MENIKELMQKDTQNKNKELKKLKKAIQKINKELQAKSEEIIKLKKQINKIEQPIQETTQLNFIQELKKL</sequence>
<name>A0A5P8AVB4_9SPIR</name>
<evidence type="ECO:0000256" key="1">
    <source>
        <dbReference type="SAM" id="Coils"/>
    </source>
</evidence>
<dbReference type="AlphaFoldDB" id="A0A5P8AVB4"/>
<dbReference type="EMBL" id="CP044828">
    <property type="protein sequence ID" value="QFP48767.1"/>
    <property type="molecule type" value="Genomic_DNA"/>
</dbReference>
<dbReference type="Proteomes" id="UP001164513">
    <property type="component" value="Plasmid pZSt-lp66"/>
</dbReference>
<reference evidence="3" key="2">
    <citation type="submission" date="2022-12" db="EMBL/GenBank/DDBJ databases">
        <title>B. miyamotoi WGS.</title>
        <authorList>
            <person name="Gabriele M."/>
            <person name="Kuleshov K.V."/>
            <person name="Hepner S."/>
            <person name="Hoornstra D."/>
            <person name="Hovius J.W."/>
            <person name="Platonov A.E."/>
            <person name="Fingerle V."/>
            <person name="Strube C."/>
        </authorList>
    </citation>
    <scope>NUCLEOTIDE SEQUENCE</scope>
    <source>
        <strain evidence="3">ZStruIII14-9</strain>
        <plasmid evidence="3">pZSt-lp66</plasmid>
    </source>
</reference>
<accession>A0A5P8AVB4</accession>
<proteinExistence type="predicted"/>
<organism evidence="2">
    <name type="scientific">Borrelia miyamotoi</name>
    <dbReference type="NCBI Taxonomy" id="47466"/>
    <lineage>
        <taxon>Bacteria</taxon>
        <taxon>Pseudomonadati</taxon>
        <taxon>Spirochaetota</taxon>
        <taxon>Spirochaetia</taxon>
        <taxon>Spirochaetales</taxon>
        <taxon>Borreliaceae</taxon>
        <taxon>Borrelia</taxon>
    </lineage>
</organism>
<geneLocation type="plasmid" evidence="3 4">
    <name>pZSt-lp66</name>
</geneLocation>
<geneLocation type="plasmid" evidence="2">
    <name>unnamed</name>
</geneLocation>
<dbReference type="EMBL" id="CP114723">
    <property type="protein sequence ID" value="WAZ72438.1"/>
    <property type="molecule type" value="Genomic_DNA"/>
</dbReference>
<reference evidence="2" key="1">
    <citation type="submission" date="2019-10" db="EMBL/GenBank/DDBJ databases">
        <title>Whole genome sequencing of Borrelia miyamotoi strains isolated in Europe.</title>
        <authorList>
            <person name="Sprong H."/>
            <person name="Azagi T."/>
            <person name="Kuleshov K.V."/>
            <person name="Platonov A.E."/>
            <person name="Hoornstra D."/>
            <person name="Hovius J.W."/>
        </authorList>
    </citation>
    <scope>NUCLEOTIDE SEQUENCE</scope>
    <source>
        <strain evidence="2">NL-IR-1</strain>
        <plasmid evidence="2">unnamed</plasmid>
    </source>
</reference>
<protein>
    <submittedName>
        <fullName evidence="2">Uncharacterized protein</fullName>
    </submittedName>
</protein>
<evidence type="ECO:0000313" key="3">
    <source>
        <dbReference type="EMBL" id="WAZ72438.1"/>
    </source>
</evidence>
<feature type="coiled-coil region" evidence="1">
    <location>
        <begin position="5"/>
        <end position="46"/>
    </location>
</feature>
<evidence type="ECO:0000313" key="2">
    <source>
        <dbReference type="EMBL" id="QFP48767.1"/>
    </source>
</evidence>